<keyword evidence="1" id="KW-1185">Reference proteome</keyword>
<reference evidence="1" key="1">
    <citation type="journal article" date="2013" name="Genetics">
        <title>The draft genome and transcriptome of Panagrellus redivivus are shaped by the harsh demands of a free-living lifestyle.</title>
        <authorList>
            <person name="Srinivasan J."/>
            <person name="Dillman A.R."/>
            <person name="Macchietto M.G."/>
            <person name="Heikkinen L."/>
            <person name="Lakso M."/>
            <person name="Fracchia K.M."/>
            <person name="Antoshechkin I."/>
            <person name="Mortazavi A."/>
            <person name="Wong G."/>
            <person name="Sternberg P.W."/>
        </authorList>
    </citation>
    <scope>NUCLEOTIDE SEQUENCE [LARGE SCALE GENOMIC DNA]</scope>
    <source>
        <strain evidence="1">MT8872</strain>
    </source>
</reference>
<protein>
    <submittedName>
        <fullName evidence="2">FTH domain-containing protein</fullName>
    </submittedName>
</protein>
<name>A0A7E4VEJ6_PANRE</name>
<evidence type="ECO:0000313" key="2">
    <source>
        <dbReference type="WBParaSite" id="Pan_g20117.t1"/>
    </source>
</evidence>
<accession>A0A7E4VEJ6</accession>
<dbReference type="AlphaFoldDB" id="A0A7E4VEJ6"/>
<dbReference type="Proteomes" id="UP000492821">
    <property type="component" value="Unassembled WGS sequence"/>
</dbReference>
<sequence length="278" mass="32148">MSYPLANLSTTLRSHLNDLVTPVERYNLQVAANDVSISPPNIQTVQKVEHLTFKCKQGRIEAFSSDRTGIFSFSKLLIGPNSLYSSTRFKFDHVSVNHLKNDFFGHFYMRPNDISLVNCKITPNFLTPLSRLTYGSPENLFIADSERKNYFLDVTEVLTAFPTLTFLKSMNLRLSKTWMTDILQFESRQLRRVQVTMQGHQFESFTCDELLAFLRAHENGFSLIVRVFTADETLMPYFVDLKQQLNQQMTYLGNPQLLPEFTHFRLLANDDHNTWGLP</sequence>
<dbReference type="WBParaSite" id="Pan_g20117.t1">
    <property type="protein sequence ID" value="Pan_g20117.t1"/>
    <property type="gene ID" value="Pan_g20117"/>
</dbReference>
<proteinExistence type="predicted"/>
<evidence type="ECO:0000313" key="1">
    <source>
        <dbReference type="Proteomes" id="UP000492821"/>
    </source>
</evidence>
<reference evidence="2" key="2">
    <citation type="submission" date="2020-10" db="UniProtKB">
        <authorList>
            <consortium name="WormBaseParasite"/>
        </authorList>
    </citation>
    <scope>IDENTIFICATION</scope>
</reference>
<organism evidence="1 2">
    <name type="scientific">Panagrellus redivivus</name>
    <name type="common">Microworm</name>
    <dbReference type="NCBI Taxonomy" id="6233"/>
    <lineage>
        <taxon>Eukaryota</taxon>
        <taxon>Metazoa</taxon>
        <taxon>Ecdysozoa</taxon>
        <taxon>Nematoda</taxon>
        <taxon>Chromadorea</taxon>
        <taxon>Rhabditida</taxon>
        <taxon>Tylenchina</taxon>
        <taxon>Panagrolaimomorpha</taxon>
        <taxon>Panagrolaimoidea</taxon>
        <taxon>Panagrolaimidae</taxon>
        <taxon>Panagrellus</taxon>
    </lineage>
</organism>